<proteinExistence type="predicted"/>
<evidence type="ECO:0000259" key="2">
    <source>
        <dbReference type="Pfam" id="PF13320"/>
    </source>
</evidence>
<dbReference type="InterPro" id="IPR053850">
    <property type="entry name" value="Glyco_hydro_123_N_2"/>
</dbReference>
<evidence type="ECO:0000256" key="1">
    <source>
        <dbReference type="SAM" id="SignalP"/>
    </source>
</evidence>
<accession>A0A366L4L2</accession>
<dbReference type="EMBL" id="QNQU01000006">
    <property type="protein sequence ID" value="RBQ08828.1"/>
    <property type="molecule type" value="Genomic_DNA"/>
</dbReference>
<reference evidence="4 5" key="1">
    <citation type="submission" date="2018-07" db="EMBL/GenBank/DDBJ databases">
        <title>A draft genome of a endophytic bacteria, a new species of Pedobacter.</title>
        <authorList>
            <person name="Zhang Z.D."/>
            <person name="Chen Z.J."/>
        </authorList>
    </citation>
    <scope>NUCLEOTIDE SEQUENCE [LARGE SCALE GENOMIC DNA]</scope>
    <source>
        <strain evidence="4 5">RS10</strain>
    </source>
</reference>
<dbReference type="RefSeq" id="WP_113948498.1">
    <property type="nucleotide sequence ID" value="NZ_QNQU01000006.1"/>
</dbReference>
<keyword evidence="1" id="KW-0732">Signal</keyword>
<evidence type="ECO:0000313" key="4">
    <source>
        <dbReference type="EMBL" id="RBQ08828.1"/>
    </source>
</evidence>
<dbReference type="Proteomes" id="UP000252081">
    <property type="component" value="Unassembled WGS sequence"/>
</dbReference>
<protein>
    <recommendedName>
        <fullName evidence="6">Glycoside hydrolase 123 C-terminal domain-containing protein</fullName>
    </recommendedName>
</protein>
<feature type="chain" id="PRO_5016588194" description="Glycoside hydrolase 123 C-terminal domain-containing protein" evidence="1">
    <location>
        <begin position="19"/>
        <end position="577"/>
    </location>
</feature>
<evidence type="ECO:0000259" key="3">
    <source>
        <dbReference type="Pfam" id="PF22680"/>
    </source>
</evidence>
<keyword evidence="5" id="KW-1185">Reference proteome</keyword>
<feature type="domain" description="Glycoside hydrolase 123 N-terminal" evidence="3">
    <location>
        <begin position="51"/>
        <end position="190"/>
    </location>
</feature>
<evidence type="ECO:0008006" key="6">
    <source>
        <dbReference type="Google" id="ProtNLM"/>
    </source>
</evidence>
<dbReference type="InterPro" id="IPR025150">
    <property type="entry name" value="GH123_cat"/>
</dbReference>
<name>A0A366L4L2_9SPHI</name>
<organism evidence="4 5">
    <name type="scientific">Pedobacter miscanthi</name>
    <dbReference type="NCBI Taxonomy" id="2259170"/>
    <lineage>
        <taxon>Bacteria</taxon>
        <taxon>Pseudomonadati</taxon>
        <taxon>Bacteroidota</taxon>
        <taxon>Sphingobacteriia</taxon>
        <taxon>Sphingobacteriales</taxon>
        <taxon>Sphingobacteriaceae</taxon>
        <taxon>Pedobacter</taxon>
    </lineage>
</organism>
<feature type="domain" description="Glycoside hydrolase 123 catalytic" evidence="2">
    <location>
        <begin position="221"/>
        <end position="530"/>
    </location>
</feature>
<gene>
    <name evidence="4" type="ORF">DRW42_08985</name>
</gene>
<evidence type="ECO:0000313" key="5">
    <source>
        <dbReference type="Proteomes" id="UP000252081"/>
    </source>
</evidence>
<sequence>MKFLSAILILGCALSAGAQDVSLTLQKTKLPDAAAVNQEWNKVTGRLNAGFANSNIRFTREVPPAGSLQNAWSAKAWKGEKIHTQLLLWTNTKNSNISIKFSDLKDQKGNLIKKENISSGFLKYVITDEFRDGCGYRKASDFDSSYVADLIDTKTLSINLEAKNTQPVWLSIKIPAGAKVGNYIGTVKVKGEREYNLPISIEVLNKTLPAPAQWKYDLDLWQHPAAIARAHQVKLWSDEHFDLIKPYYTMLANAGQKTITASIVNEPWGHQTYDDYPSLIKWTRKKDGTWVYDYSLFDKYITFVMTTGINERINCYSMVPWKIAFSYWDEAAQKEAVFTEAIGTPGYNTFWKNMLADFTKHLKAKNWFSKTYIAMDERPMKAMQAVIKLLKSVDLNWKIALAGEYHQEIEADIDNYCIASKWEFPADILQKRNKEGKISTWYTCCTEPYPNAFSFSSPAEQVWMGWYTANKNMDGYLRWAYNSWTKNPLTDTRFTAWPAGDTYQVYPGPLSSVRFEKLIEGGQDFEKIRQLRSLYAKNKNTAALAELNKALESFEIKALSKVTADEMLQRVKPLLNK</sequence>
<comment type="caution">
    <text evidence="4">The sequence shown here is derived from an EMBL/GenBank/DDBJ whole genome shotgun (WGS) entry which is preliminary data.</text>
</comment>
<feature type="signal peptide" evidence="1">
    <location>
        <begin position="1"/>
        <end position="18"/>
    </location>
</feature>
<dbReference type="AlphaFoldDB" id="A0A366L4L2"/>
<dbReference type="OrthoDB" id="197680at2"/>
<dbReference type="Pfam" id="PF13320">
    <property type="entry name" value="GH123_cat"/>
    <property type="match status" value="1"/>
</dbReference>
<dbReference type="Pfam" id="PF22680">
    <property type="entry name" value="Glyco_hydro_123_N_2"/>
    <property type="match status" value="1"/>
</dbReference>